<reference evidence="2" key="1">
    <citation type="submission" date="2019-08" db="EMBL/GenBank/DDBJ databases">
        <title>The improved chromosome-level genome for the pearl oyster Pinctada fucata martensii using PacBio sequencing and Hi-C.</title>
        <authorList>
            <person name="Zheng Z."/>
        </authorList>
    </citation>
    <scope>NUCLEOTIDE SEQUENCE</scope>
    <source>
        <strain evidence="2">ZZ-2019</strain>
        <tissue evidence="2">Adductor muscle</tissue>
    </source>
</reference>
<feature type="compositionally biased region" description="Low complexity" evidence="1">
    <location>
        <begin position="92"/>
        <end position="101"/>
    </location>
</feature>
<keyword evidence="3" id="KW-1185">Reference proteome</keyword>
<name>A0AA88XNK2_PINIB</name>
<dbReference type="EMBL" id="VSWD01000011">
    <property type="protein sequence ID" value="KAK3088762.1"/>
    <property type="molecule type" value="Genomic_DNA"/>
</dbReference>
<proteinExistence type="predicted"/>
<evidence type="ECO:0000313" key="3">
    <source>
        <dbReference type="Proteomes" id="UP001186944"/>
    </source>
</evidence>
<feature type="compositionally biased region" description="Basic residues" evidence="1">
    <location>
        <begin position="107"/>
        <end position="118"/>
    </location>
</feature>
<sequence length="159" mass="18662">MAEFIILKNRDLRYIYSGRSVITPPCTRKSYITNIPHPELKKSILNFAEYARQAERDYRYVPSAPAFRFYSKQDLDEVVERLYSAKNREARSASSTRSARSLDVSKSKNKVLLPKRRRMTPEMVDETFRRLMQPTHMSTLKTRVPPPKLKPTFTRSLTM</sequence>
<organism evidence="2 3">
    <name type="scientific">Pinctada imbricata</name>
    <name type="common">Atlantic pearl-oyster</name>
    <name type="synonym">Pinctada martensii</name>
    <dbReference type="NCBI Taxonomy" id="66713"/>
    <lineage>
        <taxon>Eukaryota</taxon>
        <taxon>Metazoa</taxon>
        <taxon>Spiralia</taxon>
        <taxon>Lophotrochozoa</taxon>
        <taxon>Mollusca</taxon>
        <taxon>Bivalvia</taxon>
        <taxon>Autobranchia</taxon>
        <taxon>Pteriomorphia</taxon>
        <taxon>Pterioida</taxon>
        <taxon>Pterioidea</taxon>
        <taxon>Pteriidae</taxon>
        <taxon>Pinctada</taxon>
    </lineage>
</organism>
<feature type="region of interest" description="Disordered" evidence="1">
    <location>
        <begin position="140"/>
        <end position="159"/>
    </location>
</feature>
<protein>
    <submittedName>
        <fullName evidence="2">Uncharacterized protein</fullName>
    </submittedName>
</protein>
<dbReference type="Proteomes" id="UP001186944">
    <property type="component" value="Unassembled WGS sequence"/>
</dbReference>
<dbReference type="AlphaFoldDB" id="A0AA88XNK2"/>
<feature type="region of interest" description="Disordered" evidence="1">
    <location>
        <begin position="89"/>
        <end position="119"/>
    </location>
</feature>
<gene>
    <name evidence="2" type="ORF">FSP39_023481</name>
</gene>
<comment type="caution">
    <text evidence="2">The sequence shown here is derived from an EMBL/GenBank/DDBJ whole genome shotgun (WGS) entry which is preliminary data.</text>
</comment>
<evidence type="ECO:0000313" key="2">
    <source>
        <dbReference type="EMBL" id="KAK3088762.1"/>
    </source>
</evidence>
<accession>A0AA88XNK2</accession>
<evidence type="ECO:0000256" key="1">
    <source>
        <dbReference type="SAM" id="MobiDB-lite"/>
    </source>
</evidence>